<accession>A0A1R1S4F6</accession>
<reference evidence="1 2" key="1">
    <citation type="submission" date="2013-05" db="EMBL/GenBank/DDBJ databases">
        <title>Genome sequence of Streptomyces sparsogenes DSM 40356.</title>
        <authorList>
            <person name="Coyne S."/>
            <person name="Seebeck F.P."/>
        </authorList>
    </citation>
    <scope>NUCLEOTIDE SEQUENCE [LARGE SCALE GENOMIC DNA]</scope>
    <source>
        <strain evidence="1 2">DSM 40356</strain>
    </source>
</reference>
<keyword evidence="2" id="KW-1185">Reference proteome</keyword>
<gene>
    <name evidence="1" type="ORF">SPAR_43326</name>
</gene>
<dbReference type="STRING" id="67365.GCA_001704635_02275"/>
<organism evidence="1 2">
    <name type="scientific">Streptomyces sparsogenes DSM 40356</name>
    <dbReference type="NCBI Taxonomy" id="1331668"/>
    <lineage>
        <taxon>Bacteria</taxon>
        <taxon>Bacillati</taxon>
        <taxon>Actinomycetota</taxon>
        <taxon>Actinomycetes</taxon>
        <taxon>Kitasatosporales</taxon>
        <taxon>Streptomycetaceae</taxon>
        <taxon>Streptomyces</taxon>
    </lineage>
</organism>
<sequence>MAMTVSFRTIDVGVYRVFYREAGEPGAPKLVLLGGFPSSSHQ</sequence>
<evidence type="ECO:0000313" key="1">
    <source>
        <dbReference type="EMBL" id="OMI33062.1"/>
    </source>
</evidence>
<keyword evidence="1" id="KW-0378">Hydrolase</keyword>
<dbReference type="SUPFAM" id="SSF53474">
    <property type="entry name" value="alpha/beta-Hydrolases"/>
    <property type="match status" value="1"/>
</dbReference>
<name>A0A1R1S4F6_9ACTN</name>
<dbReference type="EMBL" id="ASQP01000565">
    <property type="protein sequence ID" value="OMI33062.1"/>
    <property type="molecule type" value="Genomic_DNA"/>
</dbReference>
<proteinExistence type="predicted"/>
<evidence type="ECO:0000313" key="2">
    <source>
        <dbReference type="Proteomes" id="UP000186168"/>
    </source>
</evidence>
<dbReference type="GO" id="GO:0016787">
    <property type="term" value="F:hydrolase activity"/>
    <property type="evidence" value="ECO:0007669"/>
    <property type="project" value="UniProtKB-KW"/>
</dbReference>
<dbReference type="AlphaFoldDB" id="A0A1R1S4F6"/>
<protein>
    <submittedName>
        <fullName evidence="1">Alpha/beta fold family hydrolase</fullName>
    </submittedName>
</protein>
<dbReference type="Proteomes" id="UP000186168">
    <property type="component" value="Unassembled WGS sequence"/>
</dbReference>
<comment type="caution">
    <text evidence="1">The sequence shown here is derived from an EMBL/GenBank/DDBJ whole genome shotgun (WGS) entry which is preliminary data.</text>
</comment>
<dbReference type="Gene3D" id="3.40.50.1820">
    <property type="entry name" value="alpha/beta hydrolase"/>
    <property type="match status" value="1"/>
</dbReference>
<dbReference type="InterPro" id="IPR029058">
    <property type="entry name" value="AB_hydrolase_fold"/>
</dbReference>